<gene>
    <name evidence="2" type="ORF">LTR62_000729</name>
</gene>
<dbReference type="Proteomes" id="UP001310890">
    <property type="component" value="Unassembled WGS sequence"/>
</dbReference>
<name>A0AAN7YMQ6_9PEZI</name>
<protein>
    <submittedName>
        <fullName evidence="2">Uncharacterized protein</fullName>
    </submittedName>
</protein>
<dbReference type="EMBL" id="JAVRRL010000109">
    <property type="protein sequence ID" value="KAK5107707.1"/>
    <property type="molecule type" value="Genomic_DNA"/>
</dbReference>
<feature type="signal peptide" evidence="1">
    <location>
        <begin position="1"/>
        <end position="18"/>
    </location>
</feature>
<accession>A0AAN7YMQ6</accession>
<keyword evidence="1" id="KW-0732">Signal</keyword>
<proteinExistence type="predicted"/>
<organism evidence="2 3">
    <name type="scientific">Meristemomyces frigidus</name>
    <dbReference type="NCBI Taxonomy" id="1508187"/>
    <lineage>
        <taxon>Eukaryota</taxon>
        <taxon>Fungi</taxon>
        <taxon>Dikarya</taxon>
        <taxon>Ascomycota</taxon>
        <taxon>Pezizomycotina</taxon>
        <taxon>Dothideomycetes</taxon>
        <taxon>Dothideomycetidae</taxon>
        <taxon>Mycosphaerellales</taxon>
        <taxon>Teratosphaeriaceae</taxon>
        <taxon>Meristemomyces</taxon>
    </lineage>
</organism>
<comment type="caution">
    <text evidence="2">The sequence shown here is derived from an EMBL/GenBank/DDBJ whole genome shotgun (WGS) entry which is preliminary data.</text>
</comment>
<evidence type="ECO:0000313" key="2">
    <source>
        <dbReference type="EMBL" id="KAK5107707.1"/>
    </source>
</evidence>
<evidence type="ECO:0000256" key="1">
    <source>
        <dbReference type="SAM" id="SignalP"/>
    </source>
</evidence>
<sequence length="116" mass="11660">MQFHNLWLVALLGSGVTAQVSSSSSDTSVSHNTLAGPLVIATTITTDGYYTTNVKITGLIRTSGLYTSATTYTITAGSTQTVPAGVNPNAGARPTAAPKYLLGGVAGAVFGLGALL</sequence>
<evidence type="ECO:0000313" key="3">
    <source>
        <dbReference type="Proteomes" id="UP001310890"/>
    </source>
</evidence>
<dbReference type="AlphaFoldDB" id="A0AAN7YMQ6"/>
<feature type="chain" id="PRO_5042877539" evidence="1">
    <location>
        <begin position="19"/>
        <end position="116"/>
    </location>
</feature>
<reference evidence="2" key="1">
    <citation type="submission" date="2023-08" db="EMBL/GenBank/DDBJ databases">
        <title>Black Yeasts Isolated from many extreme environments.</title>
        <authorList>
            <person name="Coleine C."/>
            <person name="Stajich J.E."/>
            <person name="Selbmann L."/>
        </authorList>
    </citation>
    <scope>NUCLEOTIDE SEQUENCE</scope>
    <source>
        <strain evidence="2">CCFEE 5401</strain>
    </source>
</reference>